<dbReference type="EMBL" id="DF970238">
    <property type="protein sequence ID" value="GAP66837.1"/>
    <property type="molecule type" value="Genomic_DNA"/>
</dbReference>
<dbReference type="STRING" id="1475481.GCA_000953855_02201"/>
<dbReference type="EMBL" id="DF952378">
    <property type="protein sequence ID" value="GAN43871.1"/>
    <property type="molecule type" value="Genomic_DNA"/>
</dbReference>
<evidence type="ECO:0000259" key="1">
    <source>
        <dbReference type="Pfam" id="PF16778"/>
    </source>
</evidence>
<evidence type="ECO:0000313" key="3">
    <source>
        <dbReference type="EMBL" id="GAP66837.1"/>
    </source>
</evidence>
<accession>A0A0K8QR29</accession>
<protein>
    <recommendedName>
        <fullName evidence="1">Phage tail assembly chaperone-like domain-containing protein</fullName>
    </recommendedName>
</protein>
<dbReference type="Proteomes" id="UP000253740">
    <property type="component" value="Unassembled WGS sequence"/>
</dbReference>
<reference evidence="3" key="2">
    <citation type="submission" date="2015-08" db="EMBL/GenBank/DDBJ databases">
        <title>Complete DNA Sequence of Pseudomonas syringae pv. actinidiae, the Causal Agent of Kiwifruit Canker Disease.</title>
        <authorList>
            <person name="Rikkerink E.H.A."/>
            <person name="Fineran P.C."/>
        </authorList>
    </citation>
    <scope>NUCLEOTIDE SEQUENCE</scope>
    <source>
        <strain evidence="3">SkMP5</strain>
    </source>
</reference>
<dbReference type="HOGENOM" id="CLU_2356618_0_0_6"/>
<reference evidence="2" key="1">
    <citation type="submission" date="2015-03" db="EMBL/GenBank/DDBJ databases">
        <title>Draft genome sequence of Mizugakiibacter sediminis skMP5.</title>
        <authorList>
            <person name="Watanabe T."/>
            <person name="Kojima H."/>
            <person name="Fukui M."/>
        </authorList>
    </citation>
    <scope>NUCLEOTIDE SEQUENCE</scope>
    <source>
        <strain evidence="2">SkMP5</strain>
    </source>
</reference>
<keyword evidence="4" id="KW-1185">Reference proteome</keyword>
<feature type="domain" description="Phage tail assembly chaperone-like" evidence="1">
    <location>
        <begin position="38"/>
        <end position="96"/>
    </location>
</feature>
<evidence type="ECO:0000313" key="4">
    <source>
        <dbReference type="Proteomes" id="UP000253740"/>
    </source>
</evidence>
<organism evidence="3">
    <name type="scientific">Mizugakiibacter sediminis</name>
    <dbReference type="NCBI Taxonomy" id="1475481"/>
    <lineage>
        <taxon>Bacteria</taxon>
        <taxon>Pseudomonadati</taxon>
        <taxon>Pseudomonadota</taxon>
        <taxon>Gammaproteobacteria</taxon>
        <taxon>Lysobacterales</taxon>
        <taxon>Rhodanobacteraceae</taxon>
        <taxon>Mizugakiibacter</taxon>
    </lineage>
</organism>
<evidence type="ECO:0000313" key="2">
    <source>
        <dbReference type="EMBL" id="GAN43871.1"/>
    </source>
</evidence>
<sequence length="96" mass="10195">MYAITATGYRCIANATDVLPGETAVDELPASLLTALAASEARQQRDGMLAASDWTQVADAPLTATQKTAWATYRQALRDVPAQAGFPDAIDWPAMP</sequence>
<dbReference type="InterPro" id="IPR031893">
    <property type="entry name" value="Phage_tail_APC"/>
</dbReference>
<dbReference type="Gene3D" id="6.10.140.1310">
    <property type="match status" value="1"/>
</dbReference>
<gene>
    <name evidence="2" type="ORF">MBSD_0384</name>
    <name evidence="3" type="ORF">MBSD_n2152</name>
</gene>
<dbReference type="AlphaFoldDB" id="A0A0K8QR29"/>
<proteinExistence type="predicted"/>
<dbReference type="Pfam" id="PF16778">
    <property type="entry name" value="Phage_tail_APC"/>
    <property type="match status" value="1"/>
</dbReference>
<dbReference type="RefSeq" id="WP_062537421.1">
    <property type="nucleotide sequence ID" value="NZ_DF970238.1"/>
</dbReference>
<name>A0A0K8QR29_9GAMM</name>